<name>A0A556UFZ9_BAGYA</name>
<dbReference type="PROSITE" id="PS50106">
    <property type="entry name" value="PDZ"/>
    <property type="match status" value="1"/>
</dbReference>
<gene>
    <name evidence="3" type="ORF">Baya_10612</name>
</gene>
<reference evidence="3 4" key="1">
    <citation type="journal article" date="2019" name="Genome Biol. Evol.">
        <title>Whole-Genome Sequencing of the Giant Devil Catfish, Bagarius yarrelli.</title>
        <authorList>
            <person name="Jiang W."/>
            <person name="Lv Y."/>
            <person name="Cheng L."/>
            <person name="Yang K."/>
            <person name="Chao B."/>
            <person name="Wang X."/>
            <person name="Li Y."/>
            <person name="Pan X."/>
            <person name="You X."/>
            <person name="Zhang Y."/>
            <person name="Yang J."/>
            <person name="Li J."/>
            <person name="Zhang X."/>
            <person name="Liu S."/>
            <person name="Sun C."/>
            <person name="Yang J."/>
            <person name="Shi Q."/>
        </authorList>
    </citation>
    <scope>NUCLEOTIDE SEQUENCE [LARGE SCALE GENOMIC DNA]</scope>
    <source>
        <strain evidence="3">JWS20170419001</strain>
        <tissue evidence="3">Muscle</tissue>
    </source>
</reference>
<feature type="domain" description="PDZ" evidence="2">
    <location>
        <begin position="273"/>
        <end position="332"/>
    </location>
</feature>
<dbReference type="SUPFAM" id="SSF50156">
    <property type="entry name" value="PDZ domain-like"/>
    <property type="match status" value="2"/>
</dbReference>
<feature type="compositionally biased region" description="Basic and acidic residues" evidence="1">
    <location>
        <begin position="246"/>
        <end position="267"/>
    </location>
</feature>
<dbReference type="AlphaFoldDB" id="A0A556UFZ9"/>
<proteinExistence type="predicted"/>
<dbReference type="Proteomes" id="UP000319801">
    <property type="component" value="Unassembled WGS sequence"/>
</dbReference>
<feature type="compositionally biased region" description="Basic and acidic residues" evidence="1">
    <location>
        <begin position="218"/>
        <end position="238"/>
    </location>
</feature>
<dbReference type="OrthoDB" id="8058206at2759"/>
<evidence type="ECO:0000313" key="3">
    <source>
        <dbReference type="EMBL" id="TSO98530.1"/>
    </source>
</evidence>
<dbReference type="InterPro" id="IPR001478">
    <property type="entry name" value="PDZ"/>
</dbReference>
<dbReference type="Gene3D" id="2.30.42.10">
    <property type="match status" value="2"/>
</dbReference>
<comment type="caution">
    <text evidence="3">The sequence shown here is derived from an EMBL/GenBank/DDBJ whole genome shotgun (WGS) entry which is preliminary data.</text>
</comment>
<dbReference type="InterPro" id="IPR051342">
    <property type="entry name" value="PDZ_scaffold"/>
</dbReference>
<organism evidence="3 4">
    <name type="scientific">Bagarius yarrelli</name>
    <name type="common">Goonch</name>
    <name type="synonym">Bagrus yarrelli</name>
    <dbReference type="NCBI Taxonomy" id="175774"/>
    <lineage>
        <taxon>Eukaryota</taxon>
        <taxon>Metazoa</taxon>
        <taxon>Chordata</taxon>
        <taxon>Craniata</taxon>
        <taxon>Vertebrata</taxon>
        <taxon>Euteleostomi</taxon>
        <taxon>Actinopterygii</taxon>
        <taxon>Neopterygii</taxon>
        <taxon>Teleostei</taxon>
        <taxon>Ostariophysi</taxon>
        <taxon>Siluriformes</taxon>
        <taxon>Sisoridae</taxon>
        <taxon>Sisorinae</taxon>
        <taxon>Bagarius</taxon>
    </lineage>
</organism>
<dbReference type="PANTHER" id="PTHR19964:SF92">
    <property type="entry name" value="PATJ HOMOLOG"/>
    <property type="match status" value="1"/>
</dbReference>
<dbReference type="Pfam" id="PF00595">
    <property type="entry name" value="PDZ"/>
    <property type="match status" value="2"/>
</dbReference>
<feature type="region of interest" description="Disordered" evidence="1">
    <location>
        <begin position="210"/>
        <end position="268"/>
    </location>
</feature>
<evidence type="ECO:0000259" key="2">
    <source>
        <dbReference type="PROSITE" id="PS50106"/>
    </source>
</evidence>
<accession>A0A556UFZ9</accession>
<evidence type="ECO:0000313" key="4">
    <source>
        <dbReference type="Proteomes" id="UP000319801"/>
    </source>
</evidence>
<keyword evidence="4" id="KW-1185">Reference proteome</keyword>
<dbReference type="InterPro" id="IPR036034">
    <property type="entry name" value="PDZ_sf"/>
</dbReference>
<evidence type="ECO:0000256" key="1">
    <source>
        <dbReference type="SAM" id="MobiDB-lite"/>
    </source>
</evidence>
<dbReference type="SMART" id="SM00228">
    <property type="entry name" value="PDZ"/>
    <property type="match status" value="2"/>
</dbReference>
<sequence>MEAVCKVNQSTGLEKTITVVRGNASLGAISKDGRLKVGDGILALNEEATINLTTAQARAMLRKHSLIGPELSVTYVPAAFLDMHRAIQSKQDVKASRATVIQSKQALKLNQATVIQSENNIKLGQATVIRLKEGMNSGQADVVQTKKEMNLSQATVIQLKQGTTIGCSTAAQGHKTPATTVTQLKCIPEQSKEEGGRAIEKTCWKREKGQAENMTRLRCSDHEERKEKQQKGARDRDPLLSLQAEGWRKDETEKETEEKRHRSDEQTWSHPRRVTLIRTNRESLGISVIGGRGMGCRLSNGEMRRGIFIKHITENSPAARDNTLTAGDRIIQGVHSFSHIFLVYLDHMLQKYGSLPDELKLVKLDCSTRRPGLGVCVPTALQPDGADEQIRVRDEQFEVRA</sequence>
<dbReference type="EMBL" id="VCAZ01000072">
    <property type="protein sequence ID" value="TSO98530.1"/>
    <property type="molecule type" value="Genomic_DNA"/>
</dbReference>
<protein>
    <submittedName>
        <fullName evidence="3">Multiple PDZ domain protein</fullName>
    </submittedName>
</protein>
<dbReference type="PANTHER" id="PTHR19964">
    <property type="entry name" value="MULTIPLE PDZ DOMAIN PROTEIN"/>
    <property type="match status" value="1"/>
</dbReference>